<evidence type="ECO:0000256" key="2">
    <source>
        <dbReference type="ARBA" id="ARBA00006849"/>
    </source>
</evidence>
<comment type="similarity">
    <text evidence="2">Belongs to the xanthine dehydrogenase family.</text>
</comment>
<dbReference type="SMART" id="SM01008">
    <property type="entry name" value="Ald_Xan_dh_C"/>
    <property type="match status" value="1"/>
</dbReference>
<dbReference type="InterPro" id="IPR016208">
    <property type="entry name" value="Ald_Oxase/xanthine_DH-like"/>
</dbReference>
<keyword evidence="4" id="KW-0479">Metal-binding</keyword>
<protein>
    <submittedName>
        <fullName evidence="9">Benzaldehyde dehydrogenase (NAD(+))</fullName>
    </submittedName>
</protein>
<dbReference type="Gene3D" id="3.90.1170.50">
    <property type="entry name" value="Aldehyde oxidase/xanthine dehydrogenase, a/b hammerhead"/>
    <property type="match status" value="2"/>
</dbReference>
<keyword evidence="4" id="KW-0408">Iron</keyword>
<evidence type="ECO:0000259" key="8">
    <source>
        <dbReference type="SMART" id="SM01008"/>
    </source>
</evidence>
<dbReference type="InterPro" id="IPR000674">
    <property type="entry name" value="Ald_Oxase/Xan_DH_a/b"/>
</dbReference>
<evidence type="ECO:0000256" key="5">
    <source>
        <dbReference type="ARBA" id="ARBA00023002"/>
    </source>
</evidence>
<accession>A0A226D3S7</accession>
<evidence type="ECO:0000313" key="9">
    <source>
        <dbReference type="EMBL" id="OXA39833.1"/>
    </source>
</evidence>
<evidence type="ECO:0000256" key="4">
    <source>
        <dbReference type="ARBA" id="ARBA00022714"/>
    </source>
</evidence>
<keyword evidence="10" id="KW-1185">Reference proteome</keyword>
<dbReference type="FunFam" id="3.30.365.10:FF:000001">
    <property type="entry name" value="Xanthine dehydrogenase oxidase"/>
    <property type="match status" value="1"/>
</dbReference>
<comment type="caution">
    <text evidence="9">The sequence shown here is derived from an EMBL/GenBank/DDBJ whole genome shotgun (WGS) entry which is preliminary data.</text>
</comment>
<dbReference type="InterPro" id="IPR037165">
    <property type="entry name" value="AldOxase/xan_DH_Mopterin-bd_sf"/>
</dbReference>
<dbReference type="Proteomes" id="UP000198287">
    <property type="component" value="Unassembled WGS sequence"/>
</dbReference>
<keyword evidence="3" id="KW-0500">Molybdenum</keyword>
<dbReference type="EMBL" id="LNIX01000036">
    <property type="protein sequence ID" value="OXA39833.1"/>
    <property type="molecule type" value="Genomic_DNA"/>
</dbReference>
<evidence type="ECO:0000256" key="6">
    <source>
        <dbReference type="ARBA" id="ARBA00023014"/>
    </source>
</evidence>
<dbReference type="AlphaFoldDB" id="A0A226D3S7"/>
<evidence type="ECO:0000256" key="1">
    <source>
        <dbReference type="ARBA" id="ARBA00001924"/>
    </source>
</evidence>
<dbReference type="InterPro" id="IPR036856">
    <property type="entry name" value="Ald_Oxase/Xan_DH_a/b_sf"/>
</dbReference>
<feature type="domain" description="Aldehyde oxidase/xanthine dehydrogenase a/b hammerhead" evidence="8">
    <location>
        <begin position="42"/>
        <end position="236"/>
    </location>
</feature>
<keyword evidence="5" id="KW-0560">Oxidoreductase</keyword>
<dbReference type="Gene3D" id="3.30.365.10">
    <property type="entry name" value="Aldehyde oxidase/xanthine dehydrogenase, molybdopterin binding domain"/>
    <property type="match status" value="6"/>
</dbReference>
<organism evidence="9 10">
    <name type="scientific">Folsomia candida</name>
    <name type="common">Springtail</name>
    <dbReference type="NCBI Taxonomy" id="158441"/>
    <lineage>
        <taxon>Eukaryota</taxon>
        <taxon>Metazoa</taxon>
        <taxon>Ecdysozoa</taxon>
        <taxon>Arthropoda</taxon>
        <taxon>Hexapoda</taxon>
        <taxon>Collembola</taxon>
        <taxon>Entomobryomorpha</taxon>
        <taxon>Isotomoidea</taxon>
        <taxon>Isotomidae</taxon>
        <taxon>Proisotominae</taxon>
        <taxon>Folsomia</taxon>
    </lineage>
</organism>
<dbReference type="InterPro" id="IPR046867">
    <property type="entry name" value="AldOxase/xan_DH_MoCoBD2"/>
</dbReference>
<dbReference type="PANTHER" id="PTHR11908">
    <property type="entry name" value="XANTHINE DEHYDROGENASE"/>
    <property type="match status" value="1"/>
</dbReference>
<dbReference type="GO" id="GO:0016491">
    <property type="term" value="F:oxidoreductase activity"/>
    <property type="evidence" value="ECO:0007669"/>
    <property type="project" value="UniProtKB-KW"/>
</dbReference>
<dbReference type="OMA" id="HAREQVH"/>
<dbReference type="SUPFAM" id="SSF54665">
    <property type="entry name" value="CO dehydrogenase molybdoprotein N-domain-like"/>
    <property type="match status" value="2"/>
</dbReference>
<gene>
    <name evidence="9" type="ORF">Fcan01_25335</name>
</gene>
<dbReference type="GO" id="GO:0051537">
    <property type="term" value="F:2 iron, 2 sulfur cluster binding"/>
    <property type="evidence" value="ECO:0007669"/>
    <property type="project" value="UniProtKB-KW"/>
</dbReference>
<name>A0A226D3S7_FOLCA</name>
<dbReference type="Pfam" id="PF20256">
    <property type="entry name" value="MoCoBD_2"/>
    <property type="match status" value="2"/>
</dbReference>
<comment type="cofactor">
    <cofactor evidence="7">
        <name>[2Fe-2S] cluster</name>
        <dbReference type="ChEBI" id="CHEBI:190135"/>
    </cofactor>
</comment>
<evidence type="ECO:0000256" key="7">
    <source>
        <dbReference type="ARBA" id="ARBA00034078"/>
    </source>
</evidence>
<proteinExistence type="inferred from homology"/>
<dbReference type="OrthoDB" id="8300278at2759"/>
<keyword evidence="6" id="KW-0411">Iron-sulfur</keyword>
<evidence type="ECO:0000256" key="3">
    <source>
        <dbReference type="ARBA" id="ARBA00022505"/>
    </source>
</evidence>
<dbReference type="Pfam" id="PF02738">
    <property type="entry name" value="MoCoBD_1"/>
    <property type="match status" value="1"/>
</dbReference>
<dbReference type="InterPro" id="IPR008274">
    <property type="entry name" value="AldOxase/xan_DH_MoCoBD1"/>
</dbReference>
<sequence length="717" mass="78208">MRSGADNLIRGISKGLQTFEQEMGDSPLYKPIRKIEAIHQTSGEAEYIADLPTLPNELFGAFLLSKAANATLRSIDATQALVKLVFFVMKKLPGVVQFFQAKDVPGTNNYMEFGIYAGPPSTPAKTVVMTSFRKEEPTLSTEVVKMNEANKYALNRSISGKGGADIFKRLYDLVKYSTPTSQTNEHANSNTPPVDTVFVQKQVSYYGQALGLLLATSKEAAYAALSLIKVEYENVQKPKIGLEKLYRDAEKDGVLLSEHSASPGIIRGSFKNGRKYHYHMELQSCLCILREACLDVYAGTQWMDHTQYVVASVLNIPHNKVNVQVRRLGGGFGAKLTRNAAVSAACALAAYHTGKPVDVTNNGKIVSLDANIACGTGFTSTESHNAAFCIPFVQNAYACDGWKLTPLNFTSNTASSVRGPGSVNGDALIENIMDHIAFTLKKDPLDVRSVNYAAIGDSYITSGNITDENKIPIMMQKILADSNYRAKFTVFIAIYHFDGTVAVSHLGIEMGQGINTKVGQTVAHALGISIDFIQFKPSNNLTGANSFLSGASFTSELCCYGALKACEILKTRMAPYQDASNPLSQNPNDEVGSEPSVTETIQYPVWIVCAAEVEIDVLTGENRIIRVDILQDVGKSSSPHVDIGQIKGAFVMGLGFFTTEEIIHDETTGELLTTRSWDAIYSARRDAGCLDWFRLDTPVTPEDIVRSCLVEGTRYEL</sequence>
<dbReference type="Pfam" id="PF01315">
    <property type="entry name" value="Ald_Xan_dh_C"/>
    <property type="match status" value="2"/>
</dbReference>
<comment type="cofactor">
    <cofactor evidence="1">
        <name>Mo-molybdopterin</name>
        <dbReference type="ChEBI" id="CHEBI:71302"/>
    </cofactor>
</comment>
<evidence type="ECO:0000313" key="10">
    <source>
        <dbReference type="Proteomes" id="UP000198287"/>
    </source>
</evidence>
<keyword evidence="4" id="KW-0001">2Fe-2S</keyword>
<reference evidence="9 10" key="1">
    <citation type="submission" date="2015-12" db="EMBL/GenBank/DDBJ databases">
        <title>The genome of Folsomia candida.</title>
        <authorList>
            <person name="Faddeeva A."/>
            <person name="Derks M.F."/>
            <person name="Anvar Y."/>
            <person name="Smit S."/>
            <person name="Van Straalen N."/>
            <person name="Roelofs D."/>
        </authorList>
    </citation>
    <scope>NUCLEOTIDE SEQUENCE [LARGE SCALE GENOMIC DNA]</scope>
    <source>
        <strain evidence="9 10">VU population</strain>
        <tissue evidence="9">Whole body</tissue>
    </source>
</reference>
<dbReference type="GO" id="GO:0005506">
    <property type="term" value="F:iron ion binding"/>
    <property type="evidence" value="ECO:0007669"/>
    <property type="project" value="InterPro"/>
</dbReference>
<dbReference type="STRING" id="158441.A0A226D3S7"/>
<dbReference type="SUPFAM" id="SSF56003">
    <property type="entry name" value="Molybdenum cofactor-binding domain"/>
    <property type="match status" value="1"/>
</dbReference>
<dbReference type="PANTHER" id="PTHR11908:SF132">
    <property type="entry name" value="ALDEHYDE OXIDASE 1-RELATED"/>
    <property type="match status" value="1"/>
</dbReference>